<dbReference type="PANTHER" id="PTHR10183">
    <property type="entry name" value="CALPAIN"/>
    <property type="match status" value="1"/>
</dbReference>
<evidence type="ECO:0000313" key="3">
    <source>
        <dbReference type="EMBL" id="CAE1272188.1"/>
    </source>
</evidence>
<sequence length="193" mass="22073">MLTDVDDDDDDDLCTLIIGLLQKDRRKKRKEGIENLTIGYMIYKLDEKDSGDIKDLNFFKYHASCDKSPNFINTREVCGRHKLPPGNYLIIPSTFEPNNTGNFLIRLFTEKQNKTGVVDEVTGLKETESDSEDVAANPEIATIKEQENKLRESFKTIAGEDMEIDAYELQDVLNTVFKKGQCQKLSVFISFFQ</sequence>
<name>A0A812CLI9_ACAPH</name>
<evidence type="ECO:0000313" key="4">
    <source>
        <dbReference type="Proteomes" id="UP000597762"/>
    </source>
</evidence>
<dbReference type="EMBL" id="CAHIKZ030001675">
    <property type="protein sequence ID" value="CAE1272188.1"/>
    <property type="molecule type" value="Genomic_DNA"/>
</dbReference>
<dbReference type="Pfam" id="PF01067">
    <property type="entry name" value="Calpain_III"/>
    <property type="match status" value="1"/>
</dbReference>
<reference evidence="3" key="1">
    <citation type="submission" date="2021-01" db="EMBL/GenBank/DDBJ databases">
        <authorList>
            <person name="Li R."/>
            <person name="Bekaert M."/>
        </authorList>
    </citation>
    <scope>NUCLEOTIDE SEQUENCE</scope>
    <source>
        <strain evidence="3">Farmed</strain>
    </source>
</reference>
<dbReference type="Gene3D" id="1.10.238.10">
    <property type="entry name" value="EF-hand"/>
    <property type="match status" value="1"/>
</dbReference>
<gene>
    <name evidence="3" type="ORF">SPHA_37570</name>
</gene>
<dbReference type="InterPro" id="IPR036213">
    <property type="entry name" value="Calpain_III_sf"/>
</dbReference>
<dbReference type="SMART" id="SM00720">
    <property type="entry name" value="calpain_III"/>
    <property type="match status" value="1"/>
</dbReference>
<dbReference type="InterPro" id="IPR022682">
    <property type="entry name" value="Calpain_domain_III"/>
</dbReference>
<feature type="domain" description="Peptidase C2 calpain" evidence="2">
    <location>
        <begin position="2"/>
        <end position="116"/>
    </location>
</feature>
<protein>
    <submittedName>
        <fullName evidence="3">CAPNN</fullName>
        <ecNumber evidence="3">3.4.22.-</ecNumber>
    </submittedName>
</protein>
<comment type="similarity">
    <text evidence="1">Belongs to the peptidase C2 family.</text>
</comment>
<evidence type="ECO:0000259" key="2">
    <source>
        <dbReference type="SMART" id="SM00720"/>
    </source>
</evidence>
<proteinExistence type="inferred from homology"/>
<keyword evidence="4" id="KW-1185">Reference proteome</keyword>
<dbReference type="GO" id="GO:0005737">
    <property type="term" value="C:cytoplasm"/>
    <property type="evidence" value="ECO:0007669"/>
    <property type="project" value="TreeGrafter"/>
</dbReference>
<comment type="caution">
    <text evidence="3">The sequence shown here is derived from an EMBL/GenBank/DDBJ whole genome shotgun (WGS) entry which is preliminary data.</text>
</comment>
<dbReference type="InterPro" id="IPR022683">
    <property type="entry name" value="Calpain_III"/>
</dbReference>
<dbReference type="AlphaFoldDB" id="A0A812CLI9"/>
<dbReference type="SUPFAM" id="SSF49758">
    <property type="entry name" value="Calpain large subunit, middle domain (domain III)"/>
    <property type="match status" value="1"/>
</dbReference>
<keyword evidence="3" id="KW-0378">Hydrolase</keyword>
<accession>A0A812CLI9</accession>
<organism evidence="3 4">
    <name type="scientific">Acanthosepion pharaonis</name>
    <name type="common">Pharaoh cuttlefish</name>
    <name type="synonym">Sepia pharaonis</name>
    <dbReference type="NCBI Taxonomy" id="158019"/>
    <lineage>
        <taxon>Eukaryota</taxon>
        <taxon>Metazoa</taxon>
        <taxon>Spiralia</taxon>
        <taxon>Lophotrochozoa</taxon>
        <taxon>Mollusca</taxon>
        <taxon>Cephalopoda</taxon>
        <taxon>Coleoidea</taxon>
        <taxon>Decapodiformes</taxon>
        <taxon>Sepiida</taxon>
        <taxon>Sepiina</taxon>
        <taxon>Sepiidae</taxon>
        <taxon>Acanthosepion</taxon>
    </lineage>
</organism>
<evidence type="ECO:0000256" key="1">
    <source>
        <dbReference type="ARBA" id="ARBA00007623"/>
    </source>
</evidence>
<dbReference type="InterPro" id="IPR022684">
    <property type="entry name" value="Calpain_cysteine_protease"/>
</dbReference>
<dbReference type="Gene3D" id="2.60.120.380">
    <property type="match status" value="1"/>
</dbReference>
<dbReference type="Proteomes" id="UP000597762">
    <property type="component" value="Unassembled WGS sequence"/>
</dbReference>
<dbReference type="GO" id="GO:0004198">
    <property type="term" value="F:calcium-dependent cysteine-type endopeptidase activity"/>
    <property type="evidence" value="ECO:0007669"/>
    <property type="project" value="InterPro"/>
</dbReference>
<dbReference type="PANTHER" id="PTHR10183:SF433">
    <property type="entry name" value="CALPAIN-A-RELATED"/>
    <property type="match status" value="1"/>
</dbReference>
<dbReference type="OrthoDB" id="6161265at2759"/>
<dbReference type="GO" id="GO:0006508">
    <property type="term" value="P:proteolysis"/>
    <property type="evidence" value="ECO:0007669"/>
    <property type="project" value="InterPro"/>
</dbReference>
<dbReference type="EC" id="3.4.22.-" evidence="3"/>